<dbReference type="GO" id="GO:0005737">
    <property type="term" value="C:cytoplasm"/>
    <property type="evidence" value="ECO:0007669"/>
    <property type="project" value="TreeGrafter"/>
</dbReference>
<organism evidence="2 3">
    <name type="scientific">Vagococcus humatus</name>
    <dbReference type="NCBI Taxonomy" id="1889241"/>
    <lineage>
        <taxon>Bacteria</taxon>
        <taxon>Bacillati</taxon>
        <taxon>Bacillota</taxon>
        <taxon>Bacilli</taxon>
        <taxon>Lactobacillales</taxon>
        <taxon>Enterococcaceae</taxon>
        <taxon>Vagococcus</taxon>
    </lineage>
</organism>
<comment type="caution">
    <text evidence="2">The sequence shown here is derived from an EMBL/GenBank/DDBJ whole genome shotgun (WGS) entry which is preliminary data.</text>
</comment>
<dbReference type="OrthoDB" id="9816081at2"/>
<dbReference type="SUPFAM" id="SSF56300">
    <property type="entry name" value="Metallo-dependent phosphatases"/>
    <property type="match status" value="1"/>
</dbReference>
<dbReference type="CDD" id="cd07383">
    <property type="entry name" value="MPP_Dcr2"/>
    <property type="match status" value="1"/>
</dbReference>
<proteinExistence type="predicted"/>
<protein>
    <recommendedName>
        <fullName evidence="1">Calcineurin-like phosphoesterase domain-containing protein</fullName>
    </recommendedName>
</protein>
<dbReference type="EMBL" id="PXZH01000001">
    <property type="protein sequence ID" value="RST90065.1"/>
    <property type="molecule type" value="Genomic_DNA"/>
</dbReference>
<gene>
    <name evidence="2" type="ORF">C7P63_03020</name>
</gene>
<evidence type="ECO:0000313" key="3">
    <source>
        <dbReference type="Proteomes" id="UP000277864"/>
    </source>
</evidence>
<name>A0A429Z8U5_9ENTE</name>
<dbReference type="GO" id="GO:0016788">
    <property type="term" value="F:hydrolase activity, acting on ester bonds"/>
    <property type="evidence" value="ECO:0007669"/>
    <property type="project" value="TreeGrafter"/>
</dbReference>
<dbReference type="Proteomes" id="UP000277864">
    <property type="component" value="Unassembled WGS sequence"/>
</dbReference>
<dbReference type="InterPro" id="IPR004843">
    <property type="entry name" value="Calcineurin-like_PHP"/>
</dbReference>
<sequence>MTHSPLTYRSNNTFKIAQFTDIHIGYPNGEADLKTLADFETCLAHLDVDLIVITGDLVWAYGGLNPLLAFKQLIKRLNKVDIPVAITYGNHDSEYKITRSDLRQLETTLTHSVTKENSSLCQDRENYTLSIYDKVGDKILHQLFLIDSGNEAPKEVGGYAYLFPEQINWFKQKELATKHSLLNLIFMHIPLVEYQYVKEKITSGGQLEAICCPKINTGLFSSLVLSPHNYQVFCGHDHDNNFTASLNQVGLNYGLISGYNVYGVFNRGYREITLHHDQLTTRLVPYQKNPFS</sequence>
<dbReference type="Pfam" id="PF00149">
    <property type="entry name" value="Metallophos"/>
    <property type="match status" value="1"/>
</dbReference>
<evidence type="ECO:0000313" key="2">
    <source>
        <dbReference type="EMBL" id="RST90065.1"/>
    </source>
</evidence>
<dbReference type="InterPro" id="IPR029052">
    <property type="entry name" value="Metallo-depent_PP-like"/>
</dbReference>
<dbReference type="PANTHER" id="PTHR32440:SF11">
    <property type="entry name" value="METALLOPHOSPHOESTERASE DOMAIN-CONTAINING PROTEIN"/>
    <property type="match status" value="1"/>
</dbReference>
<evidence type="ECO:0000259" key="1">
    <source>
        <dbReference type="Pfam" id="PF00149"/>
    </source>
</evidence>
<feature type="domain" description="Calcineurin-like phosphoesterase" evidence="1">
    <location>
        <begin position="14"/>
        <end position="239"/>
    </location>
</feature>
<reference evidence="2 3" key="1">
    <citation type="submission" date="2018-03" db="EMBL/GenBank/DDBJ databases">
        <authorList>
            <person name="Gulvik C.A."/>
        </authorList>
    </citation>
    <scope>NUCLEOTIDE SEQUENCE [LARGE SCALE GENOMIC DNA]</scope>
    <source>
        <strain evidence="2 3">JCM 31581</strain>
    </source>
</reference>
<dbReference type="RefSeq" id="WP_125942679.1">
    <property type="nucleotide sequence ID" value="NZ_PXZH01000001.1"/>
</dbReference>
<keyword evidence="3" id="KW-1185">Reference proteome</keyword>
<dbReference type="PANTHER" id="PTHR32440">
    <property type="entry name" value="PHOSPHATASE DCR2-RELATED-RELATED"/>
    <property type="match status" value="1"/>
</dbReference>
<dbReference type="Gene3D" id="3.60.21.10">
    <property type="match status" value="1"/>
</dbReference>
<accession>A0A429Z8U5</accession>
<dbReference type="AlphaFoldDB" id="A0A429Z8U5"/>